<organism evidence="3">
    <name type="scientific">Torenia fournieri</name>
    <name type="common">wishbone flower</name>
    <dbReference type="NCBI Taxonomy" id="68875"/>
    <lineage>
        <taxon>Eukaryota</taxon>
        <taxon>Viridiplantae</taxon>
        <taxon>Streptophyta</taxon>
        <taxon>Embryophyta</taxon>
        <taxon>Tracheophyta</taxon>
        <taxon>Spermatophyta</taxon>
        <taxon>Magnoliopsida</taxon>
        <taxon>eudicotyledons</taxon>
        <taxon>Gunneridae</taxon>
        <taxon>Pentapetalae</taxon>
        <taxon>asterids</taxon>
        <taxon>lamiids</taxon>
        <taxon>Lamiales</taxon>
        <taxon>Linderniaceae</taxon>
        <taxon>Torenia</taxon>
    </lineage>
</organism>
<dbReference type="EMBL" id="AB465725">
    <property type="protein sequence ID" value="BAH29761.1"/>
    <property type="molecule type" value="mRNA"/>
</dbReference>
<dbReference type="InterPro" id="IPR016140">
    <property type="entry name" value="Bifunc_inhib/LTP/seed_store"/>
</dbReference>
<keyword evidence="1" id="KW-0732">Signal</keyword>
<protein>
    <submittedName>
        <fullName evidence="3">LTP-like cystein-rich peptide</fullName>
    </submittedName>
</protein>
<dbReference type="Pfam" id="PF14368">
    <property type="entry name" value="LTP_2"/>
    <property type="match status" value="1"/>
</dbReference>
<evidence type="ECO:0000256" key="1">
    <source>
        <dbReference type="SAM" id="SignalP"/>
    </source>
</evidence>
<accession>B9ZZZ3</accession>
<gene>
    <name evidence="3" type="primary">TfCRP13</name>
</gene>
<dbReference type="AlphaFoldDB" id="B9ZZZ3"/>
<feature type="signal peptide" evidence="1">
    <location>
        <begin position="1"/>
        <end position="17"/>
    </location>
</feature>
<reference evidence="3" key="1">
    <citation type="journal article" date="2009" name="Nature">
        <title>Defensin-like polypeptide LUREs are pollen tube attractants secreted from synergid cells.</title>
        <authorList>
            <person name="Okuda S."/>
            <person name="Tsutsui H."/>
            <person name="Shiina K."/>
            <person name="Sprunck S."/>
            <person name="Takeuchi H."/>
            <person name="Yui R."/>
            <person name="Kasahara R.D."/>
            <person name="Hamamura Y."/>
            <person name="Mizukami A."/>
            <person name="Suzaki D."/>
            <person name="Kawano N."/>
            <person name="Sakakibara T."/>
            <person name="Namiki S."/>
            <person name="Itoh K."/>
            <person name="Otsuka K."/>
            <person name="Matsuzaki M."/>
            <person name="Nozaki H."/>
            <person name="Kuroiwa T."/>
            <person name="Nakano A."/>
            <person name="Kanaoka M.M."/>
            <person name="Dresselhaus T."/>
            <person name="Sasaki N."/>
            <person name="Higashiyama T."/>
        </authorList>
    </citation>
    <scope>NUCLEOTIDE SEQUENCE</scope>
    <source>
        <tissue evidence="3">Mature ovule</tissue>
    </source>
</reference>
<dbReference type="InterPro" id="IPR036312">
    <property type="entry name" value="Bifun_inhib/LTP/seed_sf"/>
</dbReference>
<feature type="domain" description="Bifunctional inhibitor/plant lipid transfer protein/seed storage helical" evidence="2">
    <location>
        <begin position="10"/>
        <end position="101"/>
    </location>
</feature>
<name>B9ZZZ3_9LAMI</name>
<sequence>CFVISCFIVMTMALAPAEPPSTDFGVCPKIPIENIEPCKTFFAKKTHTPCKECCDGAKSWFGAPSDVVCKCYKAYPQRLSFKPNKLGVYRLQKLCKLGPKFNEYAACLIN</sequence>
<evidence type="ECO:0000313" key="3">
    <source>
        <dbReference type="EMBL" id="BAH29761.1"/>
    </source>
</evidence>
<feature type="chain" id="PRO_5002895882" evidence="1">
    <location>
        <begin position="18"/>
        <end position="110"/>
    </location>
</feature>
<dbReference type="SUPFAM" id="SSF47699">
    <property type="entry name" value="Bifunctional inhibitor/lipid-transfer protein/seed storage 2S albumin"/>
    <property type="match status" value="1"/>
</dbReference>
<proteinExistence type="evidence at transcript level"/>
<feature type="non-terminal residue" evidence="3">
    <location>
        <position position="1"/>
    </location>
</feature>
<evidence type="ECO:0000259" key="2">
    <source>
        <dbReference type="Pfam" id="PF14368"/>
    </source>
</evidence>
<dbReference type="Gene3D" id="1.10.110.10">
    <property type="entry name" value="Plant lipid-transfer and hydrophobic proteins"/>
    <property type="match status" value="1"/>
</dbReference>